<evidence type="ECO:0000313" key="2">
    <source>
        <dbReference type="Proteomes" id="UP000237347"/>
    </source>
</evidence>
<accession>A0AAW0KCV2</accession>
<dbReference type="PANTHER" id="PTHR47186:SF3">
    <property type="entry name" value="OS09G0267800 PROTEIN"/>
    <property type="match status" value="1"/>
</dbReference>
<reference evidence="1 2" key="1">
    <citation type="journal article" date="2018" name="Sci. Data">
        <title>The draft genome sequence of cork oak.</title>
        <authorList>
            <person name="Ramos A.M."/>
            <person name="Usie A."/>
            <person name="Barbosa P."/>
            <person name="Barros P.M."/>
            <person name="Capote T."/>
            <person name="Chaves I."/>
            <person name="Simoes F."/>
            <person name="Abreu I."/>
            <person name="Carrasquinho I."/>
            <person name="Faro C."/>
            <person name="Guimaraes J.B."/>
            <person name="Mendonca D."/>
            <person name="Nobrega F."/>
            <person name="Rodrigues L."/>
            <person name="Saibo N.J.M."/>
            <person name="Varela M.C."/>
            <person name="Egas C."/>
            <person name="Matos J."/>
            <person name="Miguel C.M."/>
            <person name="Oliveira M.M."/>
            <person name="Ricardo C.P."/>
            <person name="Goncalves S."/>
        </authorList>
    </citation>
    <scope>NUCLEOTIDE SEQUENCE [LARGE SCALE GENOMIC DNA]</scope>
    <source>
        <strain evidence="2">cv. HL8</strain>
    </source>
</reference>
<dbReference type="InterPro" id="IPR032675">
    <property type="entry name" value="LRR_dom_sf"/>
</dbReference>
<dbReference type="EMBL" id="PKMF04000334">
    <property type="protein sequence ID" value="KAK7837198.1"/>
    <property type="molecule type" value="Genomic_DNA"/>
</dbReference>
<keyword evidence="2" id="KW-1185">Reference proteome</keyword>
<dbReference type="Gene3D" id="3.80.10.10">
    <property type="entry name" value="Ribonuclease Inhibitor"/>
    <property type="match status" value="2"/>
</dbReference>
<comment type="caution">
    <text evidence="1">The sequence shown here is derived from an EMBL/GenBank/DDBJ whole genome shotgun (WGS) entry which is preliminary data.</text>
</comment>
<evidence type="ECO:0000313" key="1">
    <source>
        <dbReference type="EMBL" id="KAK7837198.1"/>
    </source>
</evidence>
<gene>
    <name evidence="1" type="primary">WRKY19_7</name>
    <name evidence="1" type="ORF">CFP56_021484</name>
</gene>
<dbReference type="PANTHER" id="PTHR47186">
    <property type="entry name" value="LEUCINE-RICH REPEAT-CONTAINING PROTEIN 57"/>
    <property type="match status" value="1"/>
</dbReference>
<dbReference type="SUPFAM" id="SSF52058">
    <property type="entry name" value="L domain-like"/>
    <property type="match status" value="1"/>
</dbReference>
<protein>
    <submittedName>
        <fullName evidence="1">Wrky transcription factor 19</fullName>
    </submittedName>
</protein>
<sequence>MGSNTFKATSISFNCESMHHVDEGAAQLMGVRASPWSVFSVGKSPRLTELWFENLKRINFSNESVFPTTPSTLTRNSPNCSFGYGFSRSEALNLINCENITELEFFFEAGILPLVLEIISCKKLQKIPRLPQSIRRELWFENLKCINFSECDSITNLPNFCAPNLEEVDLSYCKTLVEVHESFGFLDKLQEWRLKHCEKLQILPSKLILKSLKYFNLEGCSSLGKFPNVHPIMKCLEILELSRSGIRGLPSSIEYLIALRTLYLYDCPNLSDLPDIIYKFQLPEELVFPTTQLILTSNSPNCSFGYGFSRLEALNLVNCENITELEFFLKLEFFPVLKYLYLSQTNIVNILEHISSFTRLVIVCKEFLVIGSTIIKYIIESETNFVIFSNTTILYFLIQIGEIIGNLPNKECEDARGDILMDIGPSTRFSHQVLSPSFSSYEDDDCEIIVSGIEIPSWFNFNHQSVENSISFWVGCEIPKITLCIAFGPEEAHRSGLFFIRFTFPSMVVKRNTIKCTCCPTKSGITRFPFPSARHGGCSSFVTFDTNSLPFQSFFPTSCGLNMYHDISNNEGV</sequence>
<dbReference type="Proteomes" id="UP000237347">
    <property type="component" value="Unassembled WGS sequence"/>
</dbReference>
<organism evidence="1 2">
    <name type="scientific">Quercus suber</name>
    <name type="common">Cork oak</name>
    <dbReference type="NCBI Taxonomy" id="58331"/>
    <lineage>
        <taxon>Eukaryota</taxon>
        <taxon>Viridiplantae</taxon>
        <taxon>Streptophyta</taxon>
        <taxon>Embryophyta</taxon>
        <taxon>Tracheophyta</taxon>
        <taxon>Spermatophyta</taxon>
        <taxon>Magnoliopsida</taxon>
        <taxon>eudicotyledons</taxon>
        <taxon>Gunneridae</taxon>
        <taxon>Pentapetalae</taxon>
        <taxon>rosids</taxon>
        <taxon>fabids</taxon>
        <taxon>Fagales</taxon>
        <taxon>Fagaceae</taxon>
        <taxon>Quercus</taxon>
    </lineage>
</organism>
<proteinExistence type="predicted"/>
<name>A0AAW0KCV2_QUESU</name>
<dbReference type="AlphaFoldDB" id="A0AAW0KCV2"/>